<dbReference type="PANTHER" id="PTHR11851:SF49">
    <property type="entry name" value="MITOCHONDRIAL-PROCESSING PEPTIDASE SUBUNIT ALPHA"/>
    <property type="match status" value="1"/>
</dbReference>
<reference evidence="4" key="1">
    <citation type="submission" date="2018-05" db="EMBL/GenBank/DDBJ databases">
        <authorList>
            <person name="Lanie J.A."/>
            <person name="Ng W.-L."/>
            <person name="Kazmierczak K.M."/>
            <person name="Andrzejewski T.M."/>
            <person name="Davidsen T.M."/>
            <person name="Wayne K.J."/>
            <person name="Tettelin H."/>
            <person name="Glass J.I."/>
            <person name="Rusch D."/>
            <person name="Podicherti R."/>
            <person name="Tsui H.-C.T."/>
            <person name="Winkler M.E."/>
        </authorList>
    </citation>
    <scope>NUCLEOTIDE SEQUENCE</scope>
</reference>
<dbReference type="PANTHER" id="PTHR11851">
    <property type="entry name" value="METALLOPROTEASE"/>
    <property type="match status" value="1"/>
</dbReference>
<dbReference type="InterPro" id="IPR011249">
    <property type="entry name" value="Metalloenz_LuxS/M16"/>
</dbReference>
<evidence type="ECO:0000256" key="1">
    <source>
        <dbReference type="ARBA" id="ARBA00007261"/>
    </source>
</evidence>
<name>A0A382H2K4_9ZZZZ</name>
<dbReference type="Gene3D" id="3.30.830.10">
    <property type="entry name" value="Metalloenzyme, LuxS/M16 peptidase-like"/>
    <property type="match status" value="2"/>
</dbReference>
<gene>
    <name evidence="4" type="ORF">METZ01_LOCUS234246</name>
</gene>
<dbReference type="GO" id="GO:0046872">
    <property type="term" value="F:metal ion binding"/>
    <property type="evidence" value="ECO:0007669"/>
    <property type="project" value="InterPro"/>
</dbReference>
<sequence>MNLTEVGKKELKHYEDRLPNGLTVVTIEMPHIHNMEIAMFVRCGLRFETEKNNGISHFLEHMMFRGNKVYPDSILLNREFELIGRDLRASTFTDYTYFGFSPHISKVERSMDLFAGFFTDPTFSGMEIEREIILEEHLEDLNEEGEDVDINNRACTLLYAGTPLAWPTIGTSKTISSISPSMLMDFFKTFYVPGNMVLAGAGPIPNEQFFHYAEKYFSGYSNGNKAISGDHFKTSIVENQNKPQLLFQPDSDSQVQLQACFRSVSYNHPDFYIVSLLTRIFDDGITSRLQRALREDRGLVYSVESRATSLPDIGTIDFDVTTRAEKICEVLKILLNEIKGFVESGPEDDELERVKQRYSFDLDSDLDDPYRQIVRYGFFLLYSEVISAVDEWEIIRNITREDMMRVASQIFIPGKLNVILVGPFEKKMKAEVEKIVAAF</sequence>
<dbReference type="InterPro" id="IPR050361">
    <property type="entry name" value="MPP/UQCRC_Complex"/>
</dbReference>
<evidence type="ECO:0000259" key="2">
    <source>
        <dbReference type="Pfam" id="PF00675"/>
    </source>
</evidence>
<evidence type="ECO:0000313" key="4">
    <source>
        <dbReference type="EMBL" id="SVB81392.1"/>
    </source>
</evidence>
<dbReference type="InterPro" id="IPR011765">
    <property type="entry name" value="Pept_M16_N"/>
</dbReference>
<evidence type="ECO:0008006" key="5">
    <source>
        <dbReference type="Google" id="ProtNLM"/>
    </source>
</evidence>
<dbReference type="InterPro" id="IPR007863">
    <property type="entry name" value="Peptidase_M16_C"/>
</dbReference>
<dbReference type="Pfam" id="PF00675">
    <property type="entry name" value="Peptidase_M16"/>
    <property type="match status" value="1"/>
</dbReference>
<dbReference type="Pfam" id="PF05193">
    <property type="entry name" value="Peptidase_M16_C"/>
    <property type="match status" value="1"/>
</dbReference>
<evidence type="ECO:0000259" key="3">
    <source>
        <dbReference type="Pfam" id="PF05193"/>
    </source>
</evidence>
<accession>A0A382H2K4</accession>
<feature type="domain" description="Peptidase M16 N-terminal" evidence="2">
    <location>
        <begin position="24"/>
        <end position="171"/>
    </location>
</feature>
<dbReference type="SUPFAM" id="SSF63411">
    <property type="entry name" value="LuxS/MPP-like metallohydrolase"/>
    <property type="match status" value="2"/>
</dbReference>
<proteinExistence type="inferred from homology"/>
<dbReference type="EMBL" id="UINC01058760">
    <property type="protein sequence ID" value="SVB81392.1"/>
    <property type="molecule type" value="Genomic_DNA"/>
</dbReference>
<comment type="similarity">
    <text evidence="1">Belongs to the peptidase M16 family.</text>
</comment>
<dbReference type="AlphaFoldDB" id="A0A382H2K4"/>
<protein>
    <recommendedName>
        <fullName evidence="5">Peptidase M16 N-terminal domain-containing protein</fullName>
    </recommendedName>
</protein>
<feature type="domain" description="Peptidase M16 C-terminal" evidence="3">
    <location>
        <begin position="178"/>
        <end position="357"/>
    </location>
</feature>
<organism evidence="4">
    <name type="scientific">marine metagenome</name>
    <dbReference type="NCBI Taxonomy" id="408172"/>
    <lineage>
        <taxon>unclassified sequences</taxon>
        <taxon>metagenomes</taxon>
        <taxon>ecological metagenomes</taxon>
    </lineage>
</organism>